<proteinExistence type="predicted"/>
<organism evidence="1">
    <name type="scientific">Arundo donax</name>
    <name type="common">Giant reed</name>
    <name type="synonym">Donax arundinaceus</name>
    <dbReference type="NCBI Taxonomy" id="35708"/>
    <lineage>
        <taxon>Eukaryota</taxon>
        <taxon>Viridiplantae</taxon>
        <taxon>Streptophyta</taxon>
        <taxon>Embryophyta</taxon>
        <taxon>Tracheophyta</taxon>
        <taxon>Spermatophyta</taxon>
        <taxon>Magnoliopsida</taxon>
        <taxon>Liliopsida</taxon>
        <taxon>Poales</taxon>
        <taxon>Poaceae</taxon>
        <taxon>PACMAD clade</taxon>
        <taxon>Arundinoideae</taxon>
        <taxon>Arundineae</taxon>
        <taxon>Arundo</taxon>
    </lineage>
</organism>
<sequence length="27" mass="3016">MVYGQVLITVSQLTLEQATNKSSEYGR</sequence>
<reference evidence="1" key="1">
    <citation type="submission" date="2014-09" db="EMBL/GenBank/DDBJ databases">
        <authorList>
            <person name="Magalhaes I.L.F."/>
            <person name="Oliveira U."/>
            <person name="Santos F.R."/>
            <person name="Vidigal T.H.D.A."/>
            <person name="Brescovit A.D."/>
            <person name="Santos A.J."/>
        </authorList>
    </citation>
    <scope>NUCLEOTIDE SEQUENCE</scope>
    <source>
        <tissue evidence="1">Shoot tissue taken approximately 20 cm above the soil surface</tissue>
    </source>
</reference>
<dbReference type="AlphaFoldDB" id="A0A0A9G4Z2"/>
<dbReference type="EMBL" id="GBRH01182168">
    <property type="protein sequence ID" value="JAE15728.1"/>
    <property type="molecule type" value="Transcribed_RNA"/>
</dbReference>
<evidence type="ECO:0000313" key="1">
    <source>
        <dbReference type="EMBL" id="JAE15728.1"/>
    </source>
</evidence>
<reference evidence="1" key="2">
    <citation type="journal article" date="2015" name="Data Brief">
        <title>Shoot transcriptome of the giant reed, Arundo donax.</title>
        <authorList>
            <person name="Barrero R.A."/>
            <person name="Guerrero F.D."/>
            <person name="Moolhuijzen P."/>
            <person name="Goolsby J.A."/>
            <person name="Tidwell J."/>
            <person name="Bellgard S.E."/>
            <person name="Bellgard M.I."/>
        </authorList>
    </citation>
    <scope>NUCLEOTIDE SEQUENCE</scope>
    <source>
        <tissue evidence="1">Shoot tissue taken approximately 20 cm above the soil surface</tissue>
    </source>
</reference>
<protein>
    <submittedName>
        <fullName evidence="1">Uncharacterized protein</fullName>
    </submittedName>
</protein>
<accession>A0A0A9G4Z2</accession>
<name>A0A0A9G4Z2_ARUDO</name>